<dbReference type="Proteomes" id="UP000237000">
    <property type="component" value="Unassembled WGS sequence"/>
</dbReference>
<protein>
    <submittedName>
        <fullName evidence="1">Uncharacterized protein</fullName>
    </submittedName>
</protein>
<organism evidence="1 2">
    <name type="scientific">Trema orientale</name>
    <name type="common">Charcoal tree</name>
    <name type="synonym">Celtis orientalis</name>
    <dbReference type="NCBI Taxonomy" id="63057"/>
    <lineage>
        <taxon>Eukaryota</taxon>
        <taxon>Viridiplantae</taxon>
        <taxon>Streptophyta</taxon>
        <taxon>Embryophyta</taxon>
        <taxon>Tracheophyta</taxon>
        <taxon>Spermatophyta</taxon>
        <taxon>Magnoliopsida</taxon>
        <taxon>eudicotyledons</taxon>
        <taxon>Gunneridae</taxon>
        <taxon>Pentapetalae</taxon>
        <taxon>rosids</taxon>
        <taxon>fabids</taxon>
        <taxon>Rosales</taxon>
        <taxon>Cannabaceae</taxon>
        <taxon>Trema</taxon>
    </lineage>
</organism>
<comment type="caution">
    <text evidence="1">The sequence shown here is derived from an EMBL/GenBank/DDBJ whole genome shotgun (WGS) entry which is preliminary data.</text>
</comment>
<reference evidence="2" key="1">
    <citation type="submission" date="2016-06" db="EMBL/GenBank/DDBJ databases">
        <title>Parallel loss of symbiosis genes in relatives of nitrogen-fixing non-legume Parasponia.</title>
        <authorList>
            <person name="Van Velzen R."/>
            <person name="Holmer R."/>
            <person name="Bu F."/>
            <person name="Rutten L."/>
            <person name="Van Zeijl A."/>
            <person name="Liu W."/>
            <person name="Santuari L."/>
            <person name="Cao Q."/>
            <person name="Sharma T."/>
            <person name="Shen D."/>
            <person name="Roswanjaya Y."/>
            <person name="Wardhani T."/>
            <person name="Kalhor M.S."/>
            <person name="Jansen J."/>
            <person name="Van den Hoogen J."/>
            <person name="Gungor B."/>
            <person name="Hartog M."/>
            <person name="Hontelez J."/>
            <person name="Verver J."/>
            <person name="Yang W.-C."/>
            <person name="Schijlen E."/>
            <person name="Repin R."/>
            <person name="Schilthuizen M."/>
            <person name="Schranz E."/>
            <person name="Heidstra R."/>
            <person name="Miyata K."/>
            <person name="Fedorova E."/>
            <person name="Kohlen W."/>
            <person name="Bisseling T."/>
            <person name="Smit S."/>
            <person name="Geurts R."/>
        </authorList>
    </citation>
    <scope>NUCLEOTIDE SEQUENCE [LARGE SCALE GENOMIC DNA]</scope>
    <source>
        <strain evidence="2">cv. RG33-2</strain>
    </source>
</reference>
<sequence length="111" mass="12528">MFDSSGFVSIPEFFLYTSILLDQVWKSRNNKVFSDHAGLVENDQIYFESISWGGREDFKEAEGLPNQMTVEPDATVWKALLAASGGWEDAARVQRSMKSMGDQQAARMQLD</sequence>
<proteinExistence type="predicted"/>
<evidence type="ECO:0000313" key="1">
    <source>
        <dbReference type="EMBL" id="PON62681.1"/>
    </source>
</evidence>
<dbReference type="EMBL" id="JXTC01000344">
    <property type="protein sequence ID" value="PON62681.1"/>
    <property type="molecule type" value="Genomic_DNA"/>
</dbReference>
<evidence type="ECO:0000313" key="2">
    <source>
        <dbReference type="Proteomes" id="UP000237000"/>
    </source>
</evidence>
<gene>
    <name evidence="1" type="ORF">TorRG33x02_278500</name>
</gene>
<keyword evidence="2" id="KW-1185">Reference proteome</keyword>
<name>A0A2P5CNS5_TREOI</name>
<accession>A0A2P5CNS5</accession>
<dbReference type="InParanoid" id="A0A2P5CNS5"/>
<dbReference type="AlphaFoldDB" id="A0A2P5CNS5"/>
<dbReference type="STRING" id="63057.A0A2P5CNS5"/>